<feature type="region of interest" description="Disordered" evidence="1">
    <location>
        <begin position="1"/>
        <end position="21"/>
    </location>
</feature>
<protein>
    <submittedName>
        <fullName evidence="3">Uncharacterized protein</fullName>
    </submittedName>
</protein>
<feature type="compositionally biased region" description="Pro residues" evidence="1">
    <location>
        <begin position="481"/>
        <end position="493"/>
    </location>
</feature>
<dbReference type="EMBL" id="JAKWBI020000478">
    <property type="protein sequence ID" value="KAJ2894582.1"/>
    <property type="molecule type" value="Genomic_DNA"/>
</dbReference>
<comment type="caution">
    <text evidence="3">The sequence shown here is derived from an EMBL/GenBank/DDBJ whole genome shotgun (WGS) entry which is preliminary data.</text>
</comment>
<reference evidence="3" key="1">
    <citation type="submission" date="2022-07" db="EMBL/GenBank/DDBJ databases">
        <title>Draft genome sequence of Zalerion maritima ATCC 34329, a (micro)plastics degrading marine fungus.</title>
        <authorList>
            <person name="Paco A."/>
            <person name="Goncalves M.F.M."/>
            <person name="Rocha-Santos T.A.P."/>
            <person name="Alves A."/>
        </authorList>
    </citation>
    <scope>NUCLEOTIDE SEQUENCE</scope>
    <source>
        <strain evidence="3">ATCC 34329</strain>
    </source>
</reference>
<sequence length="762" mass="84951">MSGPPPPPPPHGQNPKTTTGSGLPPGNFDIFIIPDHSSGGGFLYLPSLRPSVNSFAAGFATALVLVVVTQSLAPAFQAWWAQFNGIGNIGMMLLTIGIGVGAWALGRTQGGGGGGNGSGFAGFGPTPGPGPGTFPNSPGGEYSSPPPQSDARGSPPPRTSPQGGMPNGSWQQRPPQTEPADAGDNPEPQPSARRQSEPEPEPPKAAPEKEEPAPKAAPKPEPEPEAQKNAWERAREETRRREEEKRKAEEKKKKAEAEAKRKQEAQRRLKEMRARDAMERKRREKEAADVTARAAAEEKARVEREEREQEERARLMHEKEQRERELAELKEARRVEKERREKAERELNERLEKERKEKELRDQRAREIKERLEHEAREKERMEKIKREQEILERERQIRDAREREQREREEQQRREREALERESREREARKLKEEQENATRKSTYAYTSVGEKTSLWPNGKPNIPHPPPPASASGQSTPARGPPSPGKRPPAPTARTDAGTEDAYSYRPYDKPKARSRRKSNSSYMSDTSWAPSQSTSRTTPPPSTRSGRPSYSTSDPDKIVIRAVYGFLNSFAKTPASQLLSGMAPVTDGLILRITTEGLFIDDDVRRVPQREWDVKAWTLKQVDVWCACHSVVAAATAAAVPNHLHKSGPRPRPSERGTKTLNGPDADDYLQALRTTCENNCKVGLMPEGHEVSGPHLHVLRATLRDQEGKRYLFVIPEEESWKMAIGLQRLRGSSQVRTLGVSGMARDEACNILSTLGF</sequence>
<keyword evidence="2" id="KW-0812">Transmembrane</keyword>
<evidence type="ECO:0000256" key="1">
    <source>
        <dbReference type="SAM" id="MobiDB-lite"/>
    </source>
</evidence>
<name>A0AAD5RIS8_9PEZI</name>
<feature type="compositionally biased region" description="Basic and acidic residues" evidence="1">
    <location>
        <begin position="295"/>
        <end position="440"/>
    </location>
</feature>
<evidence type="ECO:0000313" key="3">
    <source>
        <dbReference type="EMBL" id="KAJ2894582.1"/>
    </source>
</evidence>
<feature type="compositionally biased region" description="Pro residues" evidence="1">
    <location>
        <begin position="144"/>
        <end position="159"/>
    </location>
</feature>
<organism evidence="3 4">
    <name type="scientific">Zalerion maritima</name>
    <dbReference type="NCBI Taxonomy" id="339359"/>
    <lineage>
        <taxon>Eukaryota</taxon>
        <taxon>Fungi</taxon>
        <taxon>Dikarya</taxon>
        <taxon>Ascomycota</taxon>
        <taxon>Pezizomycotina</taxon>
        <taxon>Sordariomycetes</taxon>
        <taxon>Lulworthiomycetidae</taxon>
        <taxon>Lulworthiales</taxon>
        <taxon>Lulworthiaceae</taxon>
        <taxon>Zalerion</taxon>
    </lineage>
</organism>
<dbReference type="PANTHER" id="PTHR48125">
    <property type="entry name" value="LP07818P1"/>
    <property type="match status" value="1"/>
</dbReference>
<feature type="transmembrane region" description="Helical" evidence="2">
    <location>
        <begin position="85"/>
        <end position="106"/>
    </location>
</feature>
<feature type="compositionally biased region" description="Basic and acidic residues" evidence="1">
    <location>
        <begin position="206"/>
        <end position="288"/>
    </location>
</feature>
<feature type="region of interest" description="Disordered" evidence="1">
    <location>
        <begin position="115"/>
        <end position="557"/>
    </location>
</feature>
<feature type="compositionally biased region" description="Low complexity" evidence="1">
    <location>
        <begin position="533"/>
        <end position="556"/>
    </location>
</feature>
<dbReference type="AlphaFoldDB" id="A0AAD5RIS8"/>
<dbReference type="Proteomes" id="UP001201980">
    <property type="component" value="Unassembled WGS sequence"/>
</dbReference>
<keyword evidence="4" id="KW-1185">Reference proteome</keyword>
<feature type="region of interest" description="Disordered" evidence="1">
    <location>
        <begin position="645"/>
        <end position="668"/>
    </location>
</feature>
<keyword evidence="2" id="KW-0472">Membrane</keyword>
<gene>
    <name evidence="3" type="ORF">MKZ38_007405</name>
</gene>
<dbReference type="PANTHER" id="PTHR48125:SF12">
    <property type="entry name" value="AT HOOK TRANSCRIPTION FACTOR FAMILY-RELATED"/>
    <property type="match status" value="1"/>
</dbReference>
<feature type="transmembrane region" description="Helical" evidence="2">
    <location>
        <begin position="52"/>
        <end position="73"/>
    </location>
</feature>
<proteinExistence type="predicted"/>
<evidence type="ECO:0000313" key="4">
    <source>
        <dbReference type="Proteomes" id="UP001201980"/>
    </source>
</evidence>
<keyword evidence="2" id="KW-1133">Transmembrane helix</keyword>
<accession>A0AAD5RIS8</accession>
<evidence type="ECO:0000256" key="2">
    <source>
        <dbReference type="SAM" id="Phobius"/>
    </source>
</evidence>
<feature type="compositionally biased region" description="Pro residues" evidence="1">
    <location>
        <begin position="1"/>
        <end position="12"/>
    </location>
</feature>
<feature type="compositionally biased region" description="Polar residues" evidence="1">
    <location>
        <begin position="522"/>
        <end position="532"/>
    </location>
</feature>